<evidence type="ECO:0000313" key="2">
    <source>
        <dbReference type="Proteomes" id="UP001175000"/>
    </source>
</evidence>
<evidence type="ECO:0000313" key="1">
    <source>
        <dbReference type="EMBL" id="KAK0631499.1"/>
    </source>
</evidence>
<sequence length="374" mass="39314">CPPSTSIVLDNGVLTGITVQPASSPTSCYDLPIPTSSLEVIAFASDQTPGSTSDDPTFFYLGENATVLEYMATLIDGERCVLDVSANASAAGRVALILAGGESLVFDETGLHHFAAGCNSASSIEIDSFIDQVASIAEVSASADGTDDQLTFKLGKRDADAEEKNFTVTLQIEREIHSQLRQPHLDFGASPCLLVETAANDEWGNFTFICQYPGANSSQQACEDALSAWLQPASPPSPGTARLDVAPNGNRLMANLPQFLDHAAALLANLIPNISASLQQGMAWIKTAQSAAIDVAQFGGSTMCKLLHVGALYDLVFTDPALPTAHTVGVYHSPPVDTLIGTLATHTTKPTKDPPRQVLPSVTDFTSVTATSFS</sequence>
<dbReference type="Proteomes" id="UP001175000">
    <property type="component" value="Unassembled WGS sequence"/>
</dbReference>
<feature type="non-terminal residue" evidence="1">
    <location>
        <position position="1"/>
    </location>
</feature>
<organism evidence="1 2">
    <name type="scientific">Immersiella caudata</name>
    <dbReference type="NCBI Taxonomy" id="314043"/>
    <lineage>
        <taxon>Eukaryota</taxon>
        <taxon>Fungi</taxon>
        <taxon>Dikarya</taxon>
        <taxon>Ascomycota</taxon>
        <taxon>Pezizomycotina</taxon>
        <taxon>Sordariomycetes</taxon>
        <taxon>Sordariomycetidae</taxon>
        <taxon>Sordariales</taxon>
        <taxon>Lasiosphaeriaceae</taxon>
        <taxon>Immersiella</taxon>
    </lineage>
</organism>
<feature type="non-terminal residue" evidence="1">
    <location>
        <position position="374"/>
    </location>
</feature>
<dbReference type="AlphaFoldDB" id="A0AA39XCN3"/>
<reference evidence="1" key="1">
    <citation type="submission" date="2023-06" db="EMBL/GenBank/DDBJ databases">
        <title>Genome-scale phylogeny and comparative genomics of the fungal order Sordariales.</title>
        <authorList>
            <consortium name="Lawrence Berkeley National Laboratory"/>
            <person name="Hensen N."/>
            <person name="Bonometti L."/>
            <person name="Westerberg I."/>
            <person name="Brannstrom I.O."/>
            <person name="Guillou S."/>
            <person name="Cros-Aarteil S."/>
            <person name="Calhoun S."/>
            <person name="Haridas S."/>
            <person name="Kuo A."/>
            <person name="Mondo S."/>
            <person name="Pangilinan J."/>
            <person name="Riley R."/>
            <person name="Labutti K."/>
            <person name="Andreopoulos B."/>
            <person name="Lipzen A."/>
            <person name="Chen C."/>
            <person name="Yanf M."/>
            <person name="Daum C."/>
            <person name="Ng V."/>
            <person name="Clum A."/>
            <person name="Steindorff A."/>
            <person name="Ohm R."/>
            <person name="Martin F."/>
            <person name="Silar P."/>
            <person name="Natvig D."/>
            <person name="Lalanne C."/>
            <person name="Gautier V."/>
            <person name="Ament-Velasquez S.L."/>
            <person name="Kruys A."/>
            <person name="Hutchinson M.I."/>
            <person name="Powell A.J."/>
            <person name="Barry K."/>
            <person name="Miller A.N."/>
            <person name="Grigoriev I.V."/>
            <person name="Debuchy R."/>
            <person name="Gladieux P."/>
            <person name="Thoren M.H."/>
            <person name="Johannesson H."/>
        </authorList>
    </citation>
    <scope>NUCLEOTIDE SEQUENCE</scope>
    <source>
        <strain evidence="1">CBS 606.72</strain>
    </source>
</reference>
<gene>
    <name evidence="1" type="ORF">B0T14DRAFT_401811</name>
</gene>
<comment type="caution">
    <text evidence="1">The sequence shown here is derived from an EMBL/GenBank/DDBJ whole genome shotgun (WGS) entry which is preliminary data.</text>
</comment>
<accession>A0AA39XCN3</accession>
<keyword evidence="2" id="KW-1185">Reference proteome</keyword>
<protein>
    <submittedName>
        <fullName evidence="1">Uncharacterized protein</fullName>
    </submittedName>
</protein>
<proteinExistence type="predicted"/>
<dbReference type="EMBL" id="JAULSU010000001">
    <property type="protein sequence ID" value="KAK0631499.1"/>
    <property type="molecule type" value="Genomic_DNA"/>
</dbReference>
<name>A0AA39XCN3_9PEZI</name>